<dbReference type="GO" id="GO:0042910">
    <property type="term" value="F:xenobiotic transmembrane transporter activity"/>
    <property type="evidence" value="ECO:0007669"/>
    <property type="project" value="InterPro"/>
</dbReference>
<keyword evidence="5 6" id="KW-0472">Membrane</keyword>
<reference evidence="7 8" key="1">
    <citation type="journal article" date="2013" name="Genome Announc.">
        <title>Genome Sequence of Mycoplasma columbinum Strain SF7.</title>
        <authorList>
            <person name="Guo Z."/>
            <person name="Xu X."/>
            <person name="Zheng Q."/>
            <person name="Li T."/>
            <person name="Kuang S."/>
            <person name="Zhang Z."/>
            <person name="Chen Y."/>
            <person name="Lu X."/>
            <person name="Zhou R."/>
            <person name="Bi D."/>
            <person name="Jin H."/>
        </authorList>
    </citation>
    <scope>NUCLEOTIDE SEQUENCE [LARGE SCALE GENOMIC DNA]</scope>
    <source>
        <strain evidence="7 8">SF7</strain>
    </source>
</reference>
<evidence type="ECO:0000313" key="8">
    <source>
        <dbReference type="Proteomes" id="UP000004978"/>
    </source>
</evidence>
<feature type="transmembrane region" description="Helical" evidence="6">
    <location>
        <begin position="156"/>
        <end position="179"/>
    </location>
</feature>
<name>F9UJ40_9BACT</name>
<evidence type="ECO:0000256" key="2">
    <source>
        <dbReference type="ARBA" id="ARBA00022475"/>
    </source>
</evidence>
<evidence type="ECO:0008006" key="9">
    <source>
        <dbReference type="Google" id="ProtNLM"/>
    </source>
</evidence>
<comment type="subcellular location">
    <subcellularLocation>
        <location evidence="1">Cell membrane</location>
        <topology evidence="1">Multi-pass membrane protein</topology>
    </subcellularLocation>
</comment>
<evidence type="ECO:0000256" key="5">
    <source>
        <dbReference type="ARBA" id="ARBA00023136"/>
    </source>
</evidence>
<sequence>MKTKINKESRAEELFSQTPIKKAIWIVAIPSLMITLMIGLYTFVDQVFIQQFVPRTRVIMSNGELGEISAYLTAGQYSFDSYFQLFNQYNAIEGIAKVARISANSVVSTTNASAQPLLIFSNAIVFLVPLGASVYYTKCLSKKLNTTARNLWATMFWATVSLSLLSTLLIIALTAGGILNLLAGKNILDQQAAIKGGMSEIQVKELQDYYNAANALSVKWAKEYIYVYAAGIVLQGLVSLFSFFIRAEGFNTYTMFIGILANIINISLDALFIIVFKMGVLGGMLATIIGWAFNLIAYIIYVQIKHSRKEMQMTLGAIWRFKFSKELIGPTFLLGLGGFLRSFGVAVSFAIVNILLTKPAFADPGHFQFYWAKSAPIITLFLISVFGISDGARSLLSYNYTKRNFDRCKQVYNWTLVVSLTYAIFVYVFILATAGNLWVLALNVSPELKKATAEFIMVMTLRIVLTSFSVCSILAFQGTNDIEKSLFATTLENFTTFIVVMPLGYLFAHLGYTHTNSKDVGNWIIIASFIFNGAVASTILLIFSRWYIYKKLPKIDNTKLSWSRKIEHRFFENATKFEAKHAV</sequence>
<dbReference type="Proteomes" id="UP000004978">
    <property type="component" value="Unassembled WGS sequence"/>
</dbReference>
<feature type="transmembrane region" description="Helical" evidence="6">
    <location>
        <begin position="280"/>
        <end position="301"/>
    </location>
</feature>
<keyword evidence="2" id="KW-1003">Cell membrane</keyword>
<evidence type="ECO:0000256" key="1">
    <source>
        <dbReference type="ARBA" id="ARBA00004651"/>
    </source>
</evidence>
<evidence type="ECO:0000313" key="7">
    <source>
        <dbReference type="EMBL" id="EGV00603.1"/>
    </source>
</evidence>
<dbReference type="AlphaFoldDB" id="F9UJ40"/>
<dbReference type="PANTHER" id="PTHR43823:SF3">
    <property type="entry name" value="MULTIDRUG EXPORT PROTEIN MEPA"/>
    <property type="match status" value="1"/>
</dbReference>
<feature type="transmembrane region" description="Helical" evidence="6">
    <location>
        <begin position="368"/>
        <end position="390"/>
    </location>
</feature>
<protein>
    <recommendedName>
        <fullName evidence="9">MATE efflux family protein</fullName>
    </recommendedName>
</protein>
<dbReference type="InterPro" id="IPR002528">
    <property type="entry name" value="MATE_fam"/>
</dbReference>
<dbReference type="PANTHER" id="PTHR43823">
    <property type="entry name" value="SPORULATION PROTEIN YKVU"/>
    <property type="match status" value="1"/>
</dbReference>
<feature type="transmembrane region" description="Helical" evidence="6">
    <location>
        <begin position="332"/>
        <end position="356"/>
    </location>
</feature>
<keyword evidence="4 6" id="KW-1133">Transmembrane helix</keyword>
<accession>F9UJ40</accession>
<dbReference type="GO" id="GO:0005886">
    <property type="term" value="C:plasma membrane"/>
    <property type="evidence" value="ECO:0007669"/>
    <property type="project" value="UniProtKB-SubCell"/>
</dbReference>
<gene>
    <name evidence="7" type="ORF">MCSF7_00085</name>
</gene>
<keyword evidence="8" id="KW-1185">Reference proteome</keyword>
<dbReference type="GO" id="GO:0015297">
    <property type="term" value="F:antiporter activity"/>
    <property type="evidence" value="ECO:0007669"/>
    <property type="project" value="InterPro"/>
</dbReference>
<feature type="transmembrane region" description="Helical" evidence="6">
    <location>
        <begin position="455"/>
        <end position="476"/>
    </location>
</feature>
<dbReference type="Pfam" id="PF01554">
    <property type="entry name" value="MatE"/>
    <property type="match status" value="1"/>
</dbReference>
<feature type="transmembrane region" description="Helical" evidence="6">
    <location>
        <begin position="488"/>
        <end position="508"/>
    </location>
</feature>
<feature type="transmembrane region" description="Helical" evidence="6">
    <location>
        <begin position="411"/>
        <end position="435"/>
    </location>
</feature>
<feature type="transmembrane region" description="Helical" evidence="6">
    <location>
        <begin position="225"/>
        <end position="245"/>
    </location>
</feature>
<feature type="transmembrane region" description="Helical" evidence="6">
    <location>
        <begin position="23"/>
        <end position="44"/>
    </location>
</feature>
<evidence type="ECO:0000256" key="4">
    <source>
        <dbReference type="ARBA" id="ARBA00022989"/>
    </source>
</evidence>
<organism evidence="7 8">
    <name type="scientific">Mycoplasmopsis columbina SF7</name>
    <dbReference type="NCBI Taxonomy" id="1037410"/>
    <lineage>
        <taxon>Bacteria</taxon>
        <taxon>Bacillati</taxon>
        <taxon>Mycoplasmatota</taxon>
        <taxon>Mycoplasmoidales</taxon>
        <taxon>Metamycoplasmataceae</taxon>
        <taxon>Mycoplasmopsis</taxon>
    </lineage>
</organism>
<comment type="caution">
    <text evidence="7">The sequence shown here is derived from an EMBL/GenBank/DDBJ whole genome shotgun (WGS) entry which is preliminary data.</text>
</comment>
<evidence type="ECO:0000256" key="6">
    <source>
        <dbReference type="SAM" id="Phobius"/>
    </source>
</evidence>
<dbReference type="STRING" id="1037410.MCSF7_00085"/>
<keyword evidence="3 6" id="KW-0812">Transmembrane</keyword>
<dbReference type="InterPro" id="IPR051327">
    <property type="entry name" value="MATE_MepA_subfamily"/>
</dbReference>
<dbReference type="RefSeq" id="WP_006608306.1">
    <property type="nucleotide sequence ID" value="NZ_AFXA01000001.1"/>
</dbReference>
<dbReference type="EMBL" id="AFXA01000001">
    <property type="protein sequence ID" value="EGV00603.1"/>
    <property type="molecule type" value="Genomic_DNA"/>
</dbReference>
<feature type="transmembrane region" description="Helical" evidence="6">
    <location>
        <begin position="117"/>
        <end position="136"/>
    </location>
</feature>
<dbReference type="eggNOG" id="COG0534">
    <property type="taxonomic scope" value="Bacteria"/>
</dbReference>
<feature type="transmembrane region" description="Helical" evidence="6">
    <location>
        <begin position="520"/>
        <end position="543"/>
    </location>
</feature>
<proteinExistence type="predicted"/>
<evidence type="ECO:0000256" key="3">
    <source>
        <dbReference type="ARBA" id="ARBA00022692"/>
    </source>
</evidence>
<feature type="transmembrane region" description="Helical" evidence="6">
    <location>
        <begin position="252"/>
        <end position="274"/>
    </location>
</feature>